<dbReference type="EMBL" id="CAMAPE010000005">
    <property type="protein sequence ID" value="CAH9067639.1"/>
    <property type="molecule type" value="Genomic_DNA"/>
</dbReference>
<sequence>MEGEDFNKPWFVVRPQPDGGTTKCFVPSSHIHARFSWKDQISTISLPADLISESQESQRRFVRNSRDLRKWQIEDDVMNAVADKLIDKMRCYDMQCNLLVDIIPPAEDDPEARAAAAAASKKFRRAFSIFMLSYVIIVAFSCVFLLFWKWEI</sequence>
<accession>A0A9P1DZV5</accession>
<evidence type="ECO:0000313" key="3">
    <source>
        <dbReference type="Proteomes" id="UP001152484"/>
    </source>
</evidence>
<keyword evidence="1" id="KW-1133">Transmembrane helix</keyword>
<dbReference type="AlphaFoldDB" id="A0A9P1DZV5"/>
<gene>
    <name evidence="2" type="ORF">CEURO_LOCUS2589</name>
</gene>
<comment type="caution">
    <text evidence="2">The sequence shown here is derived from an EMBL/GenBank/DDBJ whole genome shotgun (WGS) entry which is preliminary data.</text>
</comment>
<dbReference type="Proteomes" id="UP001152484">
    <property type="component" value="Unassembled WGS sequence"/>
</dbReference>
<evidence type="ECO:0000256" key="1">
    <source>
        <dbReference type="SAM" id="Phobius"/>
    </source>
</evidence>
<proteinExistence type="predicted"/>
<name>A0A9P1DZV5_CUSEU</name>
<keyword evidence="3" id="KW-1185">Reference proteome</keyword>
<dbReference type="OrthoDB" id="1315103at2759"/>
<keyword evidence="1" id="KW-0472">Membrane</keyword>
<protein>
    <submittedName>
        <fullName evidence="2">Uncharacterized protein</fullName>
    </submittedName>
</protein>
<organism evidence="2 3">
    <name type="scientific">Cuscuta europaea</name>
    <name type="common">European dodder</name>
    <dbReference type="NCBI Taxonomy" id="41803"/>
    <lineage>
        <taxon>Eukaryota</taxon>
        <taxon>Viridiplantae</taxon>
        <taxon>Streptophyta</taxon>
        <taxon>Embryophyta</taxon>
        <taxon>Tracheophyta</taxon>
        <taxon>Spermatophyta</taxon>
        <taxon>Magnoliopsida</taxon>
        <taxon>eudicotyledons</taxon>
        <taxon>Gunneridae</taxon>
        <taxon>Pentapetalae</taxon>
        <taxon>asterids</taxon>
        <taxon>lamiids</taxon>
        <taxon>Solanales</taxon>
        <taxon>Convolvulaceae</taxon>
        <taxon>Cuscuteae</taxon>
        <taxon>Cuscuta</taxon>
        <taxon>Cuscuta subgen. Cuscuta</taxon>
    </lineage>
</organism>
<evidence type="ECO:0000313" key="2">
    <source>
        <dbReference type="EMBL" id="CAH9067639.1"/>
    </source>
</evidence>
<reference evidence="2" key="1">
    <citation type="submission" date="2022-07" db="EMBL/GenBank/DDBJ databases">
        <authorList>
            <person name="Macas J."/>
            <person name="Novak P."/>
            <person name="Neumann P."/>
        </authorList>
    </citation>
    <scope>NUCLEOTIDE SEQUENCE</scope>
</reference>
<keyword evidence="1" id="KW-0812">Transmembrane</keyword>
<feature type="transmembrane region" description="Helical" evidence="1">
    <location>
        <begin position="129"/>
        <end position="148"/>
    </location>
</feature>